<gene>
    <name evidence="2" type="ORF">BJG266_LOCUS32636</name>
    <name evidence="3" type="ORF">QVE165_LOCUS49716</name>
</gene>
<dbReference type="Gene3D" id="3.30.559.10">
    <property type="entry name" value="Chloramphenicol acetyltransferase-like domain"/>
    <property type="match status" value="2"/>
</dbReference>
<dbReference type="Pfam" id="PF02458">
    <property type="entry name" value="Transferase"/>
    <property type="match status" value="1"/>
</dbReference>
<dbReference type="AlphaFoldDB" id="A0A815DYX6"/>
<dbReference type="OrthoDB" id="1862401at2759"/>
<protein>
    <submittedName>
        <fullName evidence="2">Uncharacterized protein</fullName>
    </submittedName>
</protein>
<dbReference type="GO" id="GO:0016747">
    <property type="term" value="F:acyltransferase activity, transferring groups other than amino-acyl groups"/>
    <property type="evidence" value="ECO:0007669"/>
    <property type="project" value="TreeGrafter"/>
</dbReference>
<dbReference type="PANTHER" id="PTHR31642">
    <property type="entry name" value="TRICHOTHECENE 3-O-ACETYLTRANSFERASE"/>
    <property type="match status" value="1"/>
</dbReference>
<evidence type="ECO:0000256" key="1">
    <source>
        <dbReference type="ARBA" id="ARBA00022679"/>
    </source>
</evidence>
<organism evidence="2 5">
    <name type="scientific">Adineta steineri</name>
    <dbReference type="NCBI Taxonomy" id="433720"/>
    <lineage>
        <taxon>Eukaryota</taxon>
        <taxon>Metazoa</taxon>
        <taxon>Spiralia</taxon>
        <taxon>Gnathifera</taxon>
        <taxon>Rotifera</taxon>
        <taxon>Eurotatoria</taxon>
        <taxon>Bdelloidea</taxon>
        <taxon>Adinetida</taxon>
        <taxon>Adinetidae</taxon>
        <taxon>Adineta</taxon>
    </lineage>
</organism>
<sequence>MTSWFVSPLLPTGKNRRIELPGIDLWIIARTDKVFVYPSQLDIDRLKDALSRTLSIWPIVAGCFLLVDNDHYFIEMSDNSIPITYIENCELTMWPANINIVSEVEQNPLEPFIDGVDILKLIHGSKDEPLVRLKLTRLIHSNEWILGVSWAHILGDAAALLNFLNTISRIYQNLEPLQPLPIFERRLWLEEEVNSSYLPLMKHLTDAGPLQDMFQLFSSWKDTHEYVHIRFSGEQLAKLREVAGGDNVSTQDSLSAYIILTLNTHCYLNNNDRQILRTNTTINCRGVSDSIAPVGLVSNAIIQMLSDDYDDPYSLSSIAKTIRCSIIKSRDPKFLIPWLATADKLLKKIAHDNLLANWNQFPNEILVNSNYRYDWVQLVDFGYKDQCRVFTVWTGPLYLRVFRLNPVKDGTQWLPRDRNGAEVAFRIEKDMKDQFIHAWKKDIEENFANIKE</sequence>
<dbReference type="Proteomes" id="UP000663832">
    <property type="component" value="Unassembled WGS sequence"/>
</dbReference>
<keyword evidence="4" id="KW-1185">Reference proteome</keyword>
<evidence type="ECO:0000313" key="2">
    <source>
        <dbReference type="EMBL" id="CAF1307708.1"/>
    </source>
</evidence>
<dbReference type="EMBL" id="CAJNOI010000561">
    <property type="protein sequence ID" value="CAF1307708.1"/>
    <property type="molecule type" value="Genomic_DNA"/>
</dbReference>
<evidence type="ECO:0000313" key="3">
    <source>
        <dbReference type="EMBL" id="CAF1578474.1"/>
    </source>
</evidence>
<dbReference type="PANTHER" id="PTHR31642:SF310">
    <property type="entry name" value="FATTY ALCOHOL:CAFFEOYL-COA ACYLTRANSFERASE"/>
    <property type="match status" value="1"/>
</dbReference>
<keyword evidence="1" id="KW-0808">Transferase</keyword>
<accession>A0A815DYX6</accession>
<dbReference type="EMBL" id="CAJNOM010000921">
    <property type="protein sequence ID" value="CAF1578474.1"/>
    <property type="molecule type" value="Genomic_DNA"/>
</dbReference>
<dbReference type="SUPFAM" id="SSF52777">
    <property type="entry name" value="CoA-dependent acyltransferases"/>
    <property type="match status" value="1"/>
</dbReference>
<dbReference type="InterPro" id="IPR023213">
    <property type="entry name" value="CAT-like_dom_sf"/>
</dbReference>
<evidence type="ECO:0000313" key="4">
    <source>
        <dbReference type="Proteomes" id="UP000663832"/>
    </source>
</evidence>
<proteinExistence type="predicted"/>
<dbReference type="InterPro" id="IPR050317">
    <property type="entry name" value="Plant_Fungal_Acyltransferase"/>
</dbReference>
<evidence type="ECO:0000313" key="5">
    <source>
        <dbReference type="Proteomes" id="UP000663877"/>
    </source>
</evidence>
<comment type="caution">
    <text evidence="2">The sequence shown here is derived from an EMBL/GenBank/DDBJ whole genome shotgun (WGS) entry which is preliminary data.</text>
</comment>
<name>A0A815DYX6_9BILA</name>
<dbReference type="Proteomes" id="UP000663877">
    <property type="component" value="Unassembled WGS sequence"/>
</dbReference>
<reference evidence="2" key="1">
    <citation type="submission" date="2021-02" db="EMBL/GenBank/DDBJ databases">
        <authorList>
            <person name="Nowell W R."/>
        </authorList>
    </citation>
    <scope>NUCLEOTIDE SEQUENCE</scope>
</reference>